<comment type="caution">
    <text evidence="1">The sequence shown here is derived from an EMBL/GenBank/DDBJ whole genome shotgun (WGS) entry which is preliminary data.</text>
</comment>
<gene>
    <name evidence="1" type="ORF">CEUSTIGMA_g8963.t1</name>
</gene>
<sequence>MSRRQMSMTIKYSYPLEHLNETQKAATLNIQISFTLLVPSKSEFKLDGQGLTLQAGPSPSACIPWLSLGICVDIDTTIAAFFAEVSTNENCSVEACCTEPLMAERLCQHWLQQAMPAVSAPLKVMLRLPSSAGSYQMHNEANLQQVPSYITSPPAKEQTISFQLVPQIRHMHTGVRLKGLCACHRLPVVMTQQSGMEIDGSRPCCPVSNECLDALSLVKDEEVVGVGFHHTLKVPKGLQPPFLRDQTLLLGTGIKLNAERLIQVDTYSTTLV</sequence>
<organism evidence="1 2">
    <name type="scientific">Chlamydomonas eustigma</name>
    <dbReference type="NCBI Taxonomy" id="1157962"/>
    <lineage>
        <taxon>Eukaryota</taxon>
        <taxon>Viridiplantae</taxon>
        <taxon>Chlorophyta</taxon>
        <taxon>core chlorophytes</taxon>
        <taxon>Chlorophyceae</taxon>
        <taxon>CS clade</taxon>
        <taxon>Chlamydomonadales</taxon>
        <taxon>Chlamydomonadaceae</taxon>
        <taxon>Chlamydomonas</taxon>
    </lineage>
</organism>
<evidence type="ECO:0000313" key="1">
    <source>
        <dbReference type="EMBL" id="GAX81535.1"/>
    </source>
</evidence>
<keyword evidence="2" id="KW-1185">Reference proteome</keyword>
<reference evidence="1 2" key="1">
    <citation type="submission" date="2017-08" db="EMBL/GenBank/DDBJ databases">
        <title>Acidophilic green algal genome provides insights into adaptation to an acidic environment.</title>
        <authorList>
            <person name="Hirooka S."/>
            <person name="Hirose Y."/>
            <person name="Kanesaki Y."/>
            <person name="Higuchi S."/>
            <person name="Fujiwara T."/>
            <person name="Onuma R."/>
            <person name="Era A."/>
            <person name="Ohbayashi R."/>
            <person name="Uzuka A."/>
            <person name="Nozaki H."/>
            <person name="Yoshikawa H."/>
            <person name="Miyagishima S.Y."/>
        </authorList>
    </citation>
    <scope>NUCLEOTIDE SEQUENCE [LARGE SCALE GENOMIC DNA]</scope>
    <source>
        <strain evidence="1 2">NIES-2499</strain>
    </source>
</reference>
<protein>
    <submittedName>
        <fullName evidence="1">Uncharacterized protein</fullName>
    </submittedName>
</protein>
<accession>A0A250XEN4</accession>
<proteinExistence type="predicted"/>
<evidence type="ECO:0000313" key="2">
    <source>
        <dbReference type="Proteomes" id="UP000232323"/>
    </source>
</evidence>
<name>A0A250XEN4_9CHLO</name>
<dbReference type="Proteomes" id="UP000232323">
    <property type="component" value="Unassembled WGS sequence"/>
</dbReference>
<dbReference type="AlphaFoldDB" id="A0A250XEN4"/>
<dbReference type="EMBL" id="BEGY01000066">
    <property type="protein sequence ID" value="GAX81535.1"/>
    <property type="molecule type" value="Genomic_DNA"/>
</dbReference>